<evidence type="ECO:0000313" key="2">
    <source>
        <dbReference type="Proteomes" id="UP000003706"/>
    </source>
</evidence>
<reference evidence="1 2" key="1">
    <citation type="submission" date="2011-09" db="EMBL/GenBank/DDBJ databases">
        <title>The draft genome of Methanotorris formicicus Mc-S-70.</title>
        <authorList>
            <consortium name="US DOE Joint Genome Institute (JGI-PGF)"/>
            <person name="Lucas S."/>
            <person name="Han J."/>
            <person name="Lapidus A."/>
            <person name="Cheng J.-F."/>
            <person name="Goodwin L."/>
            <person name="Pitluck S."/>
            <person name="Peters L."/>
            <person name="Land M.L."/>
            <person name="Hauser L."/>
            <person name="Sieprawska-Lupa M."/>
            <person name="Takai K."/>
            <person name="Miyazaki J."/>
            <person name="Whitman W."/>
            <person name="Woyke T.J."/>
        </authorList>
    </citation>
    <scope>NUCLEOTIDE SEQUENCE [LARGE SCALE GENOMIC DNA]</scope>
    <source>
        <strain evidence="1 2">Mc-S-70</strain>
    </source>
</reference>
<keyword evidence="2" id="KW-1185">Reference proteome</keyword>
<dbReference type="STRING" id="647171.MetfoDRAFT_1197"/>
<accession>H1KZH4</accession>
<evidence type="ECO:0000313" key="1">
    <source>
        <dbReference type="EMBL" id="EHP85982.1"/>
    </source>
</evidence>
<comment type="caution">
    <text evidence="1">The sequence shown here is derived from an EMBL/GenBank/DDBJ whole genome shotgun (WGS) entry which is preliminary data.</text>
</comment>
<dbReference type="EMBL" id="AGJL01000028">
    <property type="protein sequence ID" value="EHP85982.1"/>
    <property type="molecule type" value="Genomic_DNA"/>
</dbReference>
<dbReference type="Proteomes" id="UP000003706">
    <property type="component" value="Unassembled WGS sequence"/>
</dbReference>
<proteinExistence type="predicted"/>
<dbReference type="PATRIC" id="fig|647171.4.peg.1175"/>
<organism evidence="1 2">
    <name type="scientific">Methanotorris formicicus Mc-S-70</name>
    <dbReference type="NCBI Taxonomy" id="647171"/>
    <lineage>
        <taxon>Archaea</taxon>
        <taxon>Methanobacteriati</taxon>
        <taxon>Methanobacteriota</taxon>
        <taxon>Methanomada group</taxon>
        <taxon>Methanococci</taxon>
        <taxon>Methanococcales</taxon>
        <taxon>Methanocaldococcaceae</taxon>
        <taxon>Methanotorris</taxon>
    </lineage>
</organism>
<name>H1KZH4_9EURY</name>
<sequence>MGSANAFIMVGGPDFLHNGIYPTHCLILHENDKPWWVLTPIFRLPNECKLKNCEIITWIPTVEGMLEDALLMIGIYVVKDEELVTLANKFFKNKEKNKIWLYDDIEKENLKKLREVSKKVLSKYNLKIVVAITLDSTILRQIDILKDYNIECEVCTTRLARWEKNMDFEECDIIKRTKSRK</sequence>
<dbReference type="RefSeq" id="WP_007044629.1">
    <property type="nucleotide sequence ID" value="NZ_AGJL01000028.1"/>
</dbReference>
<gene>
    <name evidence="1" type="ORF">MetfoDRAFT_1197</name>
</gene>
<protein>
    <submittedName>
        <fullName evidence="1">Uncharacterized protein</fullName>
    </submittedName>
</protein>
<dbReference type="AlphaFoldDB" id="H1KZH4"/>
<dbReference type="OrthoDB" id="140416at2157"/>